<dbReference type="InterPro" id="IPR006085">
    <property type="entry name" value="XPG_DNA_repair_N"/>
</dbReference>
<dbReference type="Gene3D" id="1.10.150.20">
    <property type="entry name" value="5' to 3' exonuclease, C-terminal subdomain"/>
    <property type="match status" value="1"/>
</dbReference>
<comment type="function">
    <text evidence="5">5'-&gt;3' double-stranded DNA exonuclease which may also possess a cryptic 3'-&gt;5' double-stranded DNA exonuclease activity. Functions in DNA mismatch repair.</text>
</comment>
<keyword evidence="9" id="KW-1185">Reference proteome</keyword>
<dbReference type="EMBL" id="CP144100">
    <property type="protein sequence ID" value="WWC87959.1"/>
    <property type="molecule type" value="Genomic_DNA"/>
</dbReference>
<name>A0AAX4JRL4_9TREE</name>
<dbReference type="RefSeq" id="XP_066074722.1">
    <property type="nucleotide sequence ID" value="XM_066218625.1"/>
</dbReference>
<dbReference type="PANTHER" id="PTHR11081">
    <property type="entry name" value="FLAP ENDONUCLEASE FAMILY MEMBER"/>
    <property type="match status" value="1"/>
</dbReference>
<keyword evidence="5" id="KW-0234">DNA repair</keyword>
<dbReference type="GO" id="GO:0017108">
    <property type="term" value="F:5'-flap endonuclease activity"/>
    <property type="evidence" value="ECO:0007669"/>
    <property type="project" value="TreeGrafter"/>
</dbReference>
<dbReference type="Gene3D" id="3.40.50.1010">
    <property type="entry name" value="5'-nuclease"/>
    <property type="match status" value="2"/>
</dbReference>
<dbReference type="InterPro" id="IPR006086">
    <property type="entry name" value="XPG-I_dom"/>
</dbReference>
<dbReference type="InterPro" id="IPR006084">
    <property type="entry name" value="XPG/Rad2"/>
</dbReference>
<proteinExistence type="inferred from homology"/>
<dbReference type="Pfam" id="PF00867">
    <property type="entry name" value="XPG_I"/>
    <property type="match status" value="1"/>
</dbReference>
<accession>A0AAX4JRL4</accession>
<feature type="region of interest" description="Disordered" evidence="6">
    <location>
        <begin position="176"/>
        <end position="195"/>
    </location>
</feature>
<keyword evidence="4 5" id="KW-0460">Magnesium</keyword>
<dbReference type="InterPro" id="IPR029060">
    <property type="entry name" value="PIN-like_dom_sf"/>
</dbReference>
<dbReference type="GO" id="GO:0046872">
    <property type="term" value="F:metal ion binding"/>
    <property type="evidence" value="ECO:0007669"/>
    <property type="project" value="UniProtKB-UniRule"/>
</dbReference>
<comment type="cofactor">
    <cofactor evidence="5">
        <name>Mg(2+)</name>
        <dbReference type="ChEBI" id="CHEBI:18420"/>
    </cofactor>
    <text evidence="5">Binds 2 magnesium ions per subunit. They probably participate in the reaction catalyzed by the enzyme. May bind an additional third magnesium ion after substrate binding.</text>
</comment>
<dbReference type="GO" id="GO:0006298">
    <property type="term" value="P:mismatch repair"/>
    <property type="evidence" value="ECO:0007669"/>
    <property type="project" value="TreeGrafter"/>
</dbReference>
<dbReference type="SMART" id="SM00484">
    <property type="entry name" value="XPGI"/>
    <property type="match status" value="1"/>
</dbReference>
<dbReference type="InterPro" id="IPR008918">
    <property type="entry name" value="HhH2"/>
</dbReference>
<feature type="compositionally biased region" description="Polar residues" evidence="6">
    <location>
        <begin position="373"/>
        <end position="383"/>
    </location>
</feature>
<dbReference type="Pfam" id="PF00752">
    <property type="entry name" value="XPG_N"/>
    <property type="match status" value="1"/>
</dbReference>
<dbReference type="PANTHER" id="PTHR11081:SF8">
    <property type="entry name" value="EXONUCLEASE 1"/>
    <property type="match status" value="1"/>
</dbReference>
<keyword evidence="5" id="KW-0228">DNA excision</keyword>
<comment type="subcellular location">
    <subcellularLocation>
        <location evidence="5">Nucleus</location>
    </subcellularLocation>
</comment>
<dbReference type="GO" id="GO:0003677">
    <property type="term" value="F:DNA binding"/>
    <property type="evidence" value="ECO:0007669"/>
    <property type="project" value="UniProtKB-UniRule"/>
</dbReference>
<dbReference type="GO" id="GO:0006310">
    <property type="term" value="P:DNA recombination"/>
    <property type="evidence" value="ECO:0007669"/>
    <property type="project" value="TreeGrafter"/>
</dbReference>
<dbReference type="PRINTS" id="PR00853">
    <property type="entry name" value="XPGRADSUPER"/>
</dbReference>
<keyword evidence="5" id="KW-0227">DNA damage</keyword>
<feature type="compositionally biased region" description="Polar residues" evidence="6">
    <location>
        <begin position="200"/>
        <end position="214"/>
    </location>
</feature>
<evidence type="ECO:0000259" key="7">
    <source>
        <dbReference type="SMART" id="SM00484"/>
    </source>
</evidence>
<feature type="region of interest" description="Disordered" evidence="6">
    <location>
        <begin position="200"/>
        <end position="242"/>
    </location>
</feature>
<evidence type="ECO:0000256" key="1">
    <source>
        <dbReference type="ARBA" id="ARBA00022722"/>
    </source>
</evidence>
<sequence length="668" mass="74930">MGVQGLMKWVRGTYPQAIKSYPSRWASPEFTGKKVAIDANLMTNRYHFASKNSPFEDKGPIIGWYNLITEMRAYGVIPITVWDERGVREWKAPEALKRLTTRATHLHRRNQEIRRSERLETLKEALTEFDSMREEEKDIIRAHWEIDRFMFRESREDVANDVETLEVEQVDVKDSQSSLKSHFKVPPTPHIDKIPSLSALSSSKDVPKSMNTELLPTPPATSPEHEGLRELSKQSQLSATLSEVDDGVVERVTSMIDTLVPIIQDYRESQKKSSTQGEDSDLSLALGDNESIVEIDEELREWVPTKSRFATSSIEDQKKAKALEDDEKESTMHELDSVLEELISNNQIGETKRQKYLSKEEGEIISAILSSAPSTPSVQVSAENQEDPSHISSPLSPGSVSGLGSETEEILAVEKEMQIPISDPLERLNQLLVDAPSVRQTHEKALDIPTAADQADCKELLKVMGVLVLEAKVPFEAEGLASALAKNGLVDFVGTEDSDVLAYEGPLLKGLSPQSSALELIPENKLRELTGLNRKEYLDFLILLGTDASPRIPSIGAVRALENIKKHKSIENILNKEPKILNKLLNSKSKSNPSSSLGCNKETFLKLVNNARKVFNDLPSTEQYKSMIKNLDSVNINDQIWNDQQIEQFLEEKHGIKLVEQNRSTLDY</sequence>
<gene>
    <name evidence="8" type="ORF">L201_002860</name>
</gene>
<keyword evidence="5" id="KW-0539">Nucleus</keyword>
<comment type="similarity">
    <text evidence="5">Belongs to the XPG/RAD2 endonuclease family. EXO1 subfamily.</text>
</comment>
<evidence type="ECO:0000256" key="6">
    <source>
        <dbReference type="SAM" id="MobiDB-lite"/>
    </source>
</evidence>
<keyword evidence="2 5" id="KW-0479">Metal-binding</keyword>
<dbReference type="SMART" id="SM00279">
    <property type="entry name" value="HhH2"/>
    <property type="match status" value="1"/>
</dbReference>
<feature type="domain" description="XPG-I" evidence="7">
    <location>
        <begin position="462"/>
        <end position="531"/>
    </location>
</feature>
<feature type="region of interest" description="Disordered" evidence="6">
    <location>
        <begin position="373"/>
        <end position="407"/>
    </location>
</feature>
<keyword evidence="5" id="KW-0238">DNA-binding</keyword>
<dbReference type="Proteomes" id="UP001355207">
    <property type="component" value="Chromosome 3"/>
</dbReference>
<keyword evidence="1 5" id="KW-0540">Nuclease</keyword>
<evidence type="ECO:0000256" key="4">
    <source>
        <dbReference type="ARBA" id="ARBA00022842"/>
    </source>
</evidence>
<dbReference type="AlphaFoldDB" id="A0AAX4JRL4"/>
<dbReference type="SUPFAM" id="SSF88723">
    <property type="entry name" value="PIN domain-like"/>
    <property type="match status" value="1"/>
</dbReference>
<feature type="compositionally biased region" description="Basic and acidic residues" evidence="6">
    <location>
        <begin position="223"/>
        <end position="232"/>
    </location>
</feature>
<dbReference type="GO" id="GO:0005634">
    <property type="term" value="C:nucleus"/>
    <property type="evidence" value="ECO:0007669"/>
    <property type="project" value="UniProtKB-SubCell"/>
</dbReference>
<feature type="compositionally biased region" description="Low complexity" evidence="6">
    <location>
        <begin position="390"/>
        <end position="405"/>
    </location>
</feature>
<dbReference type="GeneID" id="91093531"/>
<evidence type="ECO:0000313" key="9">
    <source>
        <dbReference type="Proteomes" id="UP001355207"/>
    </source>
</evidence>
<evidence type="ECO:0000256" key="3">
    <source>
        <dbReference type="ARBA" id="ARBA00022801"/>
    </source>
</evidence>
<evidence type="ECO:0000256" key="5">
    <source>
        <dbReference type="RuleBase" id="RU910737"/>
    </source>
</evidence>
<dbReference type="GO" id="GO:0035312">
    <property type="term" value="F:5'-3' DNA exonuclease activity"/>
    <property type="evidence" value="ECO:0007669"/>
    <property type="project" value="UniProtKB-UniRule"/>
</dbReference>
<keyword evidence="5" id="KW-0267">Excision nuclease</keyword>
<keyword evidence="5" id="KW-0269">Exonuclease</keyword>
<protein>
    <recommendedName>
        <fullName evidence="5">Exonuclease 1</fullName>
        <ecNumber evidence="5">3.1.-.-</ecNumber>
    </recommendedName>
</protein>
<evidence type="ECO:0000256" key="2">
    <source>
        <dbReference type="ARBA" id="ARBA00022723"/>
    </source>
</evidence>
<reference evidence="8 9" key="1">
    <citation type="submission" date="2024-01" db="EMBL/GenBank/DDBJ databases">
        <title>Comparative genomics of Cryptococcus and Kwoniella reveals pathogenesis evolution and contrasting modes of karyotype evolution via chromosome fusion or intercentromeric recombination.</title>
        <authorList>
            <person name="Coelho M.A."/>
            <person name="David-Palma M."/>
            <person name="Shea T."/>
            <person name="Bowers K."/>
            <person name="McGinley-Smith S."/>
            <person name="Mohammad A.W."/>
            <person name="Gnirke A."/>
            <person name="Yurkov A.M."/>
            <person name="Nowrousian M."/>
            <person name="Sun S."/>
            <person name="Cuomo C.A."/>
            <person name="Heitman J."/>
        </authorList>
    </citation>
    <scope>NUCLEOTIDE SEQUENCE [LARGE SCALE GENOMIC DNA]</scope>
    <source>
        <strain evidence="8 9">CBS 6074</strain>
    </source>
</reference>
<organism evidence="8 9">
    <name type="scientific">Kwoniella dendrophila CBS 6074</name>
    <dbReference type="NCBI Taxonomy" id="1295534"/>
    <lineage>
        <taxon>Eukaryota</taxon>
        <taxon>Fungi</taxon>
        <taxon>Dikarya</taxon>
        <taxon>Basidiomycota</taxon>
        <taxon>Agaricomycotina</taxon>
        <taxon>Tremellomycetes</taxon>
        <taxon>Tremellales</taxon>
        <taxon>Cryptococcaceae</taxon>
        <taxon>Kwoniella</taxon>
    </lineage>
</organism>
<evidence type="ECO:0000313" key="8">
    <source>
        <dbReference type="EMBL" id="WWC87959.1"/>
    </source>
</evidence>
<dbReference type="EC" id="3.1.-.-" evidence="5"/>
<keyword evidence="3 5" id="KW-0378">Hydrolase</keyword>
<dbReference type="InterPro" id="IPR036279">
    <property type="entry name" value="5-3_exonuclease_C_sf"/>
</dbReference>
<dbReference type="SUPFAM" id="SSF47807">
    <property type="entry name" value="5' to 3' exonuclease, C-terminal subdomain"/>
    <property type="match status" value="1"/>
</dbReference>